<dbReference type="Proteomes" id="UP001280121">
    <property type="component" value="Unassembled WGS sequence"/>
</dbReference>
<protein>
    <recommendedName>
        <fullName evidence="1">Reverse transcriptase domain-containing protein</fullName>
    </recommendedName>
</protein>
<proteinExistence type="predicted"/>
<evidence type="ECO:0000313" key="3">
    <source>
        <dbReference type="Proteomes" id="UP001280121"/>
    </source>
</evidence>
<gene>
    <name evidence="2" type="ORF">Ddye_026568</name>
</gene>
<sequence length="211" mass="23703">MSVMIIGSPMTHFSITRGLRRGDALSPFLFNIVAEGLSCSLQKANDLDMMYGEDFGGKRIHVPYLQFADAMIIFAKPNVVFLHNIKRILRCFELASGLKVNFFESCVVRVGKKVEQDTVLAKTLYCKSASLSITYLGLTLGAHPSSKAFWNSVIEKIQNRLTPWKRKFLTKGDMLVLIKSVLSSIPTFFMAISKISVSIAQIIEKLQMRFL</sequence>
<dbReference type="PROSITE" id="PS50878">
    <property type="entry name" value="RT_POL"/>
    <property type="match status" value="1"/>
</dbReference>
<keyword evidence="3" id="KW-1185">Reference proteome</keyword>
<dbReference type="Pfam" id="PF00078">
    <property type="entry name" value="RVT_1"/>
    <property type="match status" value="1"/>
</dbReference>
<organism evidence="2 3">
    <name type="scientific">Dipteronia dyeriana</name>
    <dbReference type="NCBI Taxonomy" id="168575"/>
    <lineage>
        <taxon>Eukaryota</taxon>
        <taxon>Viridiplantae</taxon>
        <taxon>Streptophyta</taxon>
        <taxon>Embryophyta</taxon>
        <taxon>Tracheophyta</taxon>
        <taxon>Spermatophyta</taxon>
        <taxon>Magnoliopsida</taxon>
        <taxon>eudicotyledons</taxon>
        <taxon>Gunneridae</taxon>
        <taxon>Pentapetalae</taxon>
        <taxon>rosids</taxon>
        <taxon>malvids</taxon>
        <taxon>Sapindales</taxon>
        <taxon>Sapindaceae</taxon>
        <taxon>Hippocastanoideae</taxon>
        <taxon>Acereae</taxon>
        <taxon>Dipteronia</taxon>
    </lineage>
</organism>
<accession>A0AAD9TMX5</accession>
<dbReference type="EMBL" id="JANJYI010000008">
    <property type="protein sequence ID" value="KAK2638773.1"/>
    <property type="molecule type" value="Genomic_DNA"/>
</dbReference>
<evidence type="ECO:0000259" key="1">
    <source>
        <dbReference type="PROSITE" id="PS50878"/>
    </source>
</evidence>
<feature type="domain" description="Reverse transcriptase" evidence="1">
    <location>
        <begin position="1"/>
        <end position="140"/>
    </location>
</feature>
<evidence type="ECO:0000313" key="2">
    <source>
        <dbReference type="EMBL" id="KAK2638773.1"/>
    </source>
</evidence>
<name>A0AAD9TMX5_9ROSI</name>
<reference evidence="2" key="1">
    <citation type="journal article" date="2023" name="Plant J.">
        <title>Genome sequences and population genomics provide insights into the demographic history, inbreeding, and mutation load of two 'living fossil' tree species of Dipteronia.</title>
        <authorList>
            <person name="Feng Y."/>
            <person name="Comes H.P."/>
            <person name="Chen J."/>
            <person name="Zhu S."/>
            <person name="Lu R."/>
            <person name="Zhang X."/>
            <person name="Li P."/>
            <person name="Qiu J."/>
            <person name="Olsen K.M."/>
            <person name="Qiu Y."/>
        </authorList>
    </citation>
    <scope>NUCLEOTIDE SEQUENCE</scope>
    <source>
        <strain evidence="2">KIB01</strain>
    </source>
</reference>
<comment type="caution">
    <text evidence="2">The sequence shown here is derived from an EMBL/GenBank/DDBJ whole genome shotgun (WGS) entry which is preliminary data.</text>
</comment>
<dbReference type="InterPro" id="IPR000477">
    <property type="entry name" value="RT_dom"/>
</dbReference>
<dbReference type="AlphaFoldDB" id="A0AAD9TMX5"/>
<dbReference type="PANTHER" id="PTHR33116:SF78">
    <property type="entry name" value="OS12G0587133 PROTEIN"/>
    <property type="match status" value="1"/>
</dbReference>
<dbReference type="PANTHER" id="PTHR33116">
    <property type="entry name" value="REVERSE TRANSCRIPTASE ZINC-BINDING DOMAIN-CONTAINING PROTEIN-RELATED-RELATED"/>
    <property type="match status" value="1"/>
</dbReference>